<dbReference type="Proteomes" id="UP001195483">
    <property type="component" value="Unassembled WGS sequence"/>
</dbReference>
<evidence type="ECO:0000259" key="3">
    <source>
        <dbReference type="Pfam" id="PF20720"/>
    </source>
</evidence>
<evidence type="ECO:0000256" key="2">
    <source>
        <dbReference type="ARBA" id="ARBA00023043"/>
    </source>
</evidence>
<keyword evidence="1" id="KW-0677">Repeat</keyword>
<dbReference type="EMBL" id="JAEAOA010001332">
    <property type="protein sequence ID" value="KAK3593370.1"/>
    <property type="molecule type" value="Genomic_DNA"/>
</dbReference>
<dbReference type="InterPro" id="IPR002110">
    <property type="entry name" value="Ankyrin_rpt"/>
</dbReference>
<keyword evidence="2" id="KW-0040">ANK repeat</keyword>
<evidence type="ECO:0000256" key="1">
    <source>
        <dbReference type="ARBA" id="ARBA00022737"/>
    </source>
</evidence>
<comment type="caution">
    <text evidence="4">The sequence shown here is derived from an EMBL/GenBank/DDBJ whole genome shotgun (WGS) entry which is preliminary data.</text>
</comment>
<dbReference type="Pfam" id="PF20720">
    <property type="entry name" value="nSTAND3"/>
    <property type="match status" value="1"/>
</dbReference>
<accession>A0AAE0VY86</accession>
<reference evidence="4" key="1">
    <citation type="journal article" date="2021" name="Genome Biol. Evol.">
        <title>A High-Quality Reference Genome for a Parasitic Bivalve with Doubly Uniparental Inheritance (Bivalvia: Unionida).</title>
        <authorList>
            <person name="Smith C.H."/>
        </authorList>
    </citation>
    <scope>NUCLEOTIDE SEQUENCE</scope>
    <source>
        <strain evidence="4">CHS0354</strain>
    </source>
</reference>
<evidence type="ECO:0000313" key="5">
    <source>
        <dbReference type="Proteomes" id="UP001195483"/>
    </source>
</evidence>
<reference evidence="4" key="2">
    <citation type="journal article" date="2021" name="Genome Biol. Evol.">
        <title>Developing a high-quality reference genome for a parasitic bivalve with doubly uniparental inheritance (Bivalvia: Unionida).</title>
        <authorList>
            <person name="Smith C.H."/>
        </authorList>
    </citation>
    <scope>NUCLEOTIDE SEQUENCE</scope>
    <source>
        <strain evidence="4">CHS0354</strain>
        <tissue evidence="4">Mantle</tissue>
    </source>
</reference>
<feature type="domain" description="Novel STAND NTPase 3" evidence="3">
    <location>
        <begin position="16"/>
        <end position="125"/>
    </location>
</feature>
<name>A0AAE0VY86_9BIVA</name>
<protein>
    <recommendedName>
        <fullName evidence="3">Novel STAND NTPase 3 domain-containing protein</fullName>
    </recommendedName>
</protein>
<dbReference type="Gene3D" id="1.25.40.20">
    <property type="entry name" value="Ankyrin repeat-containing domain"/>
    <property type="match status" value="5"/>
</dbReference>
<keyword evidence="5" id="KW-1185">Reference proteome</keyword>
<dbReference type="PANTHER" id="PTHR24123:SF33">
    <property type="entry name" value="PROTEIN HOS4"/>
    <property type="match status" value="1"/>
</dbReference>
<organism evidence="4 5">
    <name type="scientific">Potamilus streckersoni</name>
    <dbReference type="NCBI Taxonomy" id="2493646"/>
    <lineage>
        <taxon>Eukaryota</taxon>
        <taxon>Metazoa</taxon>
        <taxon>Spiralia</taxon>
        <taxon>Lophotrochozoa</taxon>
        <taxon>Mollusca</taxon>
        <taxon>Bivalvia</taxon>
        <taxon>Autobranchia</taxon>
        <taxon>Heteroconchia</taxon>
        <taxon>Palaeoheterodonta</taxon>
        <taxon>Unionida</taxon>
        <taxon>Unionoidea</taxon>
        <taxon>Unionidae</taxon>
        <taxon>Ambleminae</taxon>
        <taxon>Lampsilini</taxon>
        <taxon>Potamilus</taxon>
    </lineage>
</organism>
<dbReference type="InterPro" id="IPR036770">
    <property type="entry name" value="Ankyrin_rpt-contain_sf"/>
</dbReference>
<reference evidence="4" key="3">
    <citation type="submission" date="2023-05" db="EMBL/GenBank/DDBJ databases">
        <authorList>
            <person name="Smith C.H."/>
        </authorList>
    </citation>
    <scope>NUCLEOTIDE SEQUENCE</scope>
    <source>
        <strain evidence="4">CHS0354</strain>
        <tissue evidence="4">Mantle</tissue>
    </source>
</reference>
<gene>
    <name evidence="4" type="ORF">CHS0354_021938</name>
</gene>
<dbReference type="SMART" id="SM00248">
    <property type="entry name" value="ANK"/>
    <property type="match status" value="18"/>
</dbReference>
<evidence type="ECO:0000313" key="4">
    <source>
        <dbReference type="EMBL" id="KAK3593370.1"/>
    </source>
</evidence>
<proteinExistence type="predicted"/>
<dbReference type="InterPro" id="IPR051165">
    <property type="entry name" value="Multifunctional_ANK_Repeat"/>
</dbReference>
<dbReference type="SUPFAM" id="SSF48403">
    <property type="entry name" value="Ankyrin repeat"/>
    <property type="match status" value="5"/>
</dbReference>
<sequence length="2134" mass="243308">MALHLTDNEIYSDRRVMIYRPNDWKAVDTDWVDVVILEDILGQFDFDLGHLQNWMVYLPTIQEHVFAGKLQVIITTRADILSEAEVTEGYKLESIKLFSNDLSVTLSSKQLQNSEKMSILNRQLQRHKKTMNGNEMEKCIATFSGLIDFPQCCLLFARDSNLFNRGSAFFNSPEKSFVDNISKLEPTRFLSLVFLFCNGGIREEYLSLEAMPESCKQLLMDLALQLRISEREASVSLLRDVYESFLGLYVVKSISHEVILGSFVPKPCFSFSHAVVCEAVVRVLWDCCPEIVVKFGDAEYLYQRTYTAETQDTTSQKTFIPLSLYEILAERMVYDVVKGLVKSVVKHSALKQDQFLMKLKNKLQNSDRVREFFSDEFEFHAHQDLTEGDCITFLQHLMQSDVDVVTSVYSQLLEFLVCTCKNISTGCWQCKEKQMLLELSLYYYHFEITDKLIAINACYTHTSLCNAARHGDLRRVQIVLESLKRRQIFNPLCDETKDALCRAYISGHQDVIEFLKEEITLDIRHVVDVVRQGDINALMKVTELLKCRNIWNPHFHKYCAHKDVFLQPSMYSRKAMLAPYSTALYIAYCKEQFDMASYLVQNGVSVLMAMLPNVLRYSSQQTVSILIKTLKDTGVWDSNCYDASVALQIAYSTHKYNVCDLLIQDEVLLTMENLPAVIMESKSFASVKKAIQHLKDTDSWDPKCEDASLALGFAYRDHKHDVCDFLIQEGVSLAMKNLPGLCEFQASVQSVRRAMQHLKDYDIWDPKCDDASKALENAYNRQEYDVCNLLVQEGVSLTMKNLPGLCKFQASVQTVKKAMHHLKDKDNWDPKCDDASKALENAYNQQNYDVCDLLVQEGFSLTMKNLPNIAYGFKVSFLSVMKAIQLLKDKDNWDPKNAYPTVALEIAYNRQMYDVCDLLIQEGVSLTMRELPGLCLFQASAQSVKRAIQHLKENNNWNPECDDASRALENAYNQQKYDVCDLLVQEGCSLTMKNLPGIISELKESLTSVKEALQQLKKTDIWDPKCDYASKALKIAYSRRMYYVCDLLVQEGVLLTMRNLHCVILRPLDDVKTAIQQLKDTASWDPKCAYASRALQYAFSKQKYDVCDLLIEEGVSLTMENLSQLCELEDSLQFIKRVIQHLKDTDIWDPSCDDASKALENAYYQENFNVSDLLVQEGVSLTMKNLNGVVLRPLDDVKMAVKLLKDTASWDPKCAFASRTLQYAYSKQKYDVCYLLIQEGVSLTMENLPGLCEYQASVQSIKKAIQHLKDIDNWDPKCDDASKALRNTYNRQNFDVCDILVQEGVSLTMKNLPGIMFGFDASFHSVKKAIQQLQETDHWDPKCGDASRSLQYAYSKQKYDVCDLLIKEGVSLTMKNLSDLCEFQSSYQFVKRAIQHLKEKQIWDPKCDEASKALENAYCLQNYIVCDLLVKEGISVTMKNLPDVILRPLHYVKQAVQQLKDTAHWDPKCVYASSALQNAYSKQKFDVCDFMVQEVVTLTMKNLAGICELQVSVQSVNKAIQHLKINGNWDPKCDDASKALENAYNQQIFHVCDLLVQEGVSLKIQNLPGVVFGSEASFQSAKKALQRLKDTCSWDPKCDEASELLANAYYRQKYDVCDLLVKEGVSLTMKNLSGVILRSLHYVRAMVQQLKDTASWDPKCAYASRALQYAFSKQKYDVCNLLIEEGVSLSMENLPGLCEFEESIQFVKKAIQHLKDTDNWDPKCNVASKALENAYYQENYDVCDLLVQEGVSLTMKNLHGVVLRPLDDVKSAVQQLKDTDNWDPRCADASRALQYALGRQEYELCDFLIHEGISLAMKNLPGLCKFNTSFQFVKKAIQQMKESSNWNPLCDDASKALKNAYKQHNYDVCDLLAEEGILLTMKNLRHVILRPLEYVKTAIQHLKDTASWDPKCAYASKALKNAYKQQNYDVCDFLAEEGILLTMKNLPDVILRPLVYVKAAVQQLKDTASWDPDCAYASRALQLAFSKQMNEVCDILIQEGIKLTMKNLPGLCAFQASVQSLKKAIQHLKDSGNWDPNCDDASKALENNYNRQKNDVCNLLVHEGVSLTMKNLTGVISGFEASFQSVKKAIQELKDTDRWDPKCEDAYKALKYAYYRQNNDVCDLLLQEGVSLNM</sequence>
<dbReference type="InterPro" id="IPR049050">
    <property type="entry name" value="nSTAND3"/>
</dbReference>
<dbReference type="PANTHER" id="PTHR24123">
    <property type="entry name" value="ANKYRIN REPEAT-CONTAINING"/>
    <property type="match status" value="1"/>
</dbReference>